<protein>
    <submittedName>
        <fullName evidence="3">Acetyl esterase/lipase</fullName>
    </submittedName>
</protein>
<dbReference type="AlphaFoldDB" id="A0A1K2IJV4"/>
<evidence type="ECO:0000313" key="4">
    <source>
        <dbReference type="Proteomes" id="UP000182544"/>
    </source>
</evidence>
<dbReference type="RefSeq" id="WP_072402141.1">
    <property type="nucleotide sequence ID" value="NZ_FPKV01000002.1"/>
</dbReference>
<evidence type="ECO:0000313" key="3">
    <source>
        <dbReference type="EMBL" id="SFZ92733.1"/>
    </source>
</evidence>
<evidence type="ECO:0000259" key="2">
    <source>
        <dbReference type="Pfam" id="PF20434"/>
    </source>
</evidence>
<dbReference type="SUPFAM" id="SSF53474">
    <property type="entry name" value="alpha/beta-Hydrolases"/>
    <property type="match status" value="1"/>
</dbReference>
<keyword evidence="1" id="KW-0378">Hydrolase</keyword>
<dbReference type="STRING" id="369401.SAMN05428642_102934"/>
<dbReference type="InterPro" id="IPR049492">
    <property type="entry name" value="BD-FAE-like_dom"/>
</dbReference>
<reference evidence="3 4" key="1">
    <citation type="submission" date="2016-10" db="EMBL/GenBank/DDBJ databases">
        <authorList>
            <person name="de Groot N.N."/>
        </authorList>
    </citation>
    <scope>NUCLEOTIDE SEQUENCE [LARGE SCALE GENOMIC DNA]</scope>
    <source>
        <strain evidence="3 4">DSM 18180</strain>
    </source>
</reference>
<dbReference type="Pfam" id="PF20434">
    <property type="entry name" value="BD-FAE"/>
    <property type="match status" value="1"/>
</dbReference>
<evidence type="ECO:0000256" key="1">
    <source>
        <dbReference type="ARBA" id="ARBA00022801"/>
    </source>
</evidence>
<dbReference type="InterPro" id="IPR050300">
    <property type="entry name" value="GDXG_lipolytic_enzyme"/>
</dbReference>
<proteinExistence type="predicted"/>
<dbReference type="Gene3D" id="3.40.50.1820">
    <property type="entry name" value="alpha/beta hydrolase"/>
    <property type="match status" value="1"/>
</dbReference>
<sequence>MKRFQKIICLVIITIGNSLYSQVKQPEFKPYTIENTYQKLKKNYPFITPIKPLVSKTIIYKEDIIYKKIQHSKLKLDVYTPKNKESKTYPAVLLIHGGGWLVGSKENERVMAQHLALNGYVAITASYRLSLEAPYPAGVIDLKDAIRWMRKNAKKYKINPDKIAVLGASAGGQLASLLGVTPNSTIYGKDETLSDEVQAIVNIDGIVSFIHPEASSEGKMASIWLNGSRTENPKNWKQASPLEYVNANTSPTLFINSAQPRFHAGRDDMLILLNKHNIYNEVHTIPNSPHSFWLMHPWFEITLNYTVSFLNSILKDGKSNTVKN</sequence>
<dbReference type="InterPro" id="IPR029058">
    <property type="entry name" value="AB_hydrolase_fold"/>
</dbReference>
<dbReference type="PANTHER" id="PTHR48081">
    <property type="entry name" value="AB HYDROLASE SUPERFAMILY PROTEIN C4A8.06C"/>
    <property type="match status" value="1"/>
</dbReference>
<name>A0A1K2IJV4_9FLAO</name>
<keyword evidence="4" id="KW-1185">Reference proteome</keyword>
<dbReference type="PANTHER" id="PTHR48081:SF13">
    <property type="entry name" value="ALPHA_BETA HYDROLASE"/>
    <property type="match status" value="1"/>
</dbReference>
<accession>A0A1K2IJV4</accession>
<organism evidence="3 4">
    <name type="scientific">Flaviramulus basaltis</name>
    <dbReference type="NCBI Taxonomy" id="369401"/>
    <lineage>
        <taxon>Bacteria</taxon>
        <taxon>Pseudomonadati</taxon>
        <taxon>Bacteroidota</taxon>
        <taxon>Flavobacteriia</taxon>
        <taxon>Flavobacteriales</taxon>
        <taxon>Flavobacteriaceae</taxon>
        <taxon>Flaviramulus</taxon>
    </lineage>
</organism>
<dbReference type="OrthoDB" id="9777975at2"/>
<gene>
    <name evidence="3" type="ORF">SAMN05428642_102934</name>
</gene>
<dbReference type="Proteomes" id="UP000182544">
    <property type="component" value="Unassembled WGS sequence"/>
</dbReference>
<dbReference type="EMBL" id="FPKV01000002">
    <property type="protein sequence ID" value="SFZ92733.1"/>
    <property type="molecule type" value="Genomic_DNA"/>
</dbReference>
<dbReference type="GO" id="GO:0016787">
    <property type="term" value="F:hydrolase activity"/>
    <property type="evidence" value="ECO:0007669"/>
    <property type="project" value="UniProtKB-KW"/>
</dbReference>
<feature type="domain" description="BD-FAE-like" evidence="2">
    <location>
        <begin position="76"/>
        <end position="257"/>
    </location>
</feature>